<keyword evidence="4" id="KW-0816">Tricarboxylic acid cycle</keyword>
<keyword evidence="6 12" id="KW-0479">Metal-binding</keyword>
<evidence type="ECO:0000256" key="6">
    <source>
        <dbReference type="ARBA" id="ARBA00022723"/>
    </source>
</evidence>
<evidence type="ECO:0000256" key="3">
    <source>
        <dbReference type="ARBA" id="ARBA00022485"/>
    </source>
</evidence>
<evidence type="ECO:0000256" key="7">
    <source>
        <dbReference type="ARBA" id="ARBA00023002"/>
    </source>
</evidence>
<evidence type="ECO:0000313" key="15">
    <source>
        <dbReference type="EMBL" id="ROR03207.1"/>
    </source>
</evidence>
<dbReference type="InterPro" id="IPR036010">
    <property type="entry name" value="2Fe-2S_ferredoxin-like_sf"/>
</dbReference>
<comment type="similarity">
    <text evidence="2 12">Belongs to the succinate dehydrogenase/fumarate reductase iron-sulfur protein family.</text>
</comment>
<sequence>MELSFKIFRYDPQVDREPRYEVYRVRAEATERVLDCLNRIKWEQDGSLSFRMSCGHGVCGSDAVRINGRCALACQTLVKDVAQAEEVLVEPLPSFRVLKDLVVDLEPFFEKVRWVQPYLVGGNHVPEKERLQSAEERKKLDQVIRCILCACCVASCPVTAENDRFLGPAPLVWAFRYIFDSRDREKEKRLRAVDTQDGAWGCRNHFECTRVCPKEIPVTKSINFIKREIEKVLR</sequence>
<dbReference type="InterPro" id="IPR017896">
    <property type="entry name" value="4Fe4S_Fe-S-bd"/>
</dbReference>
<keyword evidence="9 12" id="KW-0411">Iron-sulfur</keyword>
<evidence type="ECO:0000256" key="5">
    <source>
        <dbReference type="ARBA" id="ARBA00022714"/>
    </source>
</evidence>
<dbReference type="AlphaFoldDB" id="A0A3N1VTV0"/>
<name>A0A3N1VTV0_9BACT</name>
<dbReference type="FunFam" id="1.10.1060.10:FF:000003">
    <property type="entry name" value="Succinate dehydrogenase iron-sulfur subunit"/>
    <property type="match status" value="1"/>
</dbReference>
<dbReference type="InterPro" id="IPR009051">
    <property type="entry name" value="Helical_ferredxn"/>
</dbReference>
<dbReference type="OrthoDB" id="9804391at2"/>
<comment type="cofactor">
    <cofactor evidence="12">
        <name>[2Fe-2S] cluster</name>
        <dbReference type="ChEBI" id="CHEBI:190135"/>
    </cofactor>
    <text evidence="12">Binds 1 [2Fe-2S] cluster.</text>
</comment>
<dbReference type="Proteomes" id="UP000276223">
    <property type="component" value="Unassembled WGS sequence"/>
</dbReference>
<dbReference type="Pfam" id="PF13183">
    <property type="entry name" value="Fer4_8"/>
    <property type="match status" value="1"/>
</dbReference>
<feature type="domain" description="4Fe-4S ferredoxin-type" evidence="14">
    <location>
        <begin position="136"/>
        <end position="160"/>
    </location>
</feature>
<comment type="pathway">
    <text evidence="1">Carbohydrate metabolism; tricarboxylic acid cycle; fumarate from succinate (bacterial route): step 1/1.</text>
</comment>
<dbReference type="NCBIfam" id="NF004616">
    <property type="entry name" value="PRK05950.1"/>
    <property type="match status" value="1"/>
</dbReference>
<dbReference type="PANTHER" id="PTHR11921:SF29">
    <property type="entry name" value="SUCCINATE DEHYDROGENASE [UBIQUINONE] IRON-SULFUR SUBUNIT, MITOCHONDRIAL"/>
    <property type="match status" value="1"/>
</dbReference>
<evidence type="ECO:0000256" key="4">
    <source>
        <dbReference type="ARBA" id="ARBA00022532"/>
    </source>
</evidence>
<comment type="cofactor">
    <cofactor evidence="12">
        <name>[4Fe-4S] cluster</name>
        <dbReference type="ChEBI" id="CHEBI:49883"/>
    </cofactor>
    <text evidence="12">Binds 1 [4Fe-4S] cluster.</text>
</comment>
<comment type="caution">
    <text evidence="15">The sequence shown here is derived from an EMBL/GenBank/DDBJ whole genome shotgun (WGS) entry which is preliminary data.</text>
</comment>
<evidence type="ECO:0000256" key="8">
    <source>
        <dbReference type="ARBA" id="ARBA00023004"/>
    </source>
</evidence>
<dbReference type="PROSITE" id="PS51379">
    <property type="entry name" value="4FE4S_FER_2"/>
    <property type="match status" value="1"/>
</dbReference>
<dbReference type="GO" id="GO:0051537">
    <property type="term" value="F:2 iron, 2 sulfur cluster binding"/>
    <property type="evidence" value="ECO:0007669"/>
    <property type="project" value="UniProtKB-KW"/>
</dbReference>
<accession>A0A3N1VTV0</accession>
<dbReference type="InterPro" id="IPR012675">
    <property type="entry name" value="Beta-grasp_dom_sf"/>
</dbReference>
<dbReference type="GO" id="GO:0046872">
    <property type="term" value="F:metal ion binding"/>
    <property type="evidence" value="ECO:0007669"/>
    <property type="project" value="UniProtKB-KW"/>
</dbReference>
<evidence type="ECO:0000256" key="9">
    <source>
        <dbReference type="ARBA" id="ARBA00023014"/>
    </source>
</evidence>
<keyword evidence="8 12" id="KW-0408">Iron</keyword>
<reference evidence="15 16" key="1">
    <citation type="submission" date="2018-11" db="EMBL/GenBank/DDBJ databases">
        <title>Genomic Encyclopedia of Type Strains, Phase IV (KMG-IV): sequencing the most valuable type-strain genomes for metagenomic binning, comparative biology and taxonomic classification.</title>
        <authorList>
            <person name="Goeker M."/>
        </authorList>
    </citation>
    <scope>NUCLEOTIDE SEQUENCE [LARGE SCALE GENOMIC DNA]</scope>
    <source>
        <strain evidence="15 16">DSM 22027</strain>
    </source>
</reference>
<evidence type="ECO:0000259" key="13">
    <source>
        <dbReference type="PROSITE" id="PS51085"/>
    </source>
</evidence>
<evidence type="ECO:0000256" key="12">
    <source>
        <dbReference type="RuleBase" id="RU361237"/>
    </source>
</evidence>
<dbReference type="InterPro" id="IPR004489">
    <property type="entry name" value="Succ_DH/fum_Rdtase_Fe-S"/>
</dbReference>
<dbReference type="SUPFAM" id="SSF46548">
    <property type="entry name" value="alpha-helical ferredoxin"/>
    <property type="match status" value="1"/>
</dbReference>
<keyword evidence="7" id="KW-0560">Oxidoreductase</keyword>
<keyword evidence="3 12" id="KW-0004">4Fe-4S</keyword>
<dbReference type="GO" id="GO:0009055">
    <property type="term" value="F:electron transfer activity"/>
    <property type="evidence" value="ECO:0007669"/>
    <property type="project" value="InterPro"/>
</dbReference>
<dbReference type="GO" id="GO:0022904">
    <property type="term" value="P:respiratory electron transport chain"/>
    <property type="evidence" value="ECO:0007669"/>
    <property type="project" value="TreeGrafter"/>
</dbReference>
<dbReference type="InterPro" id="IPR001041">
    <property type="entry name" value="2Fe-2S_ferredoxin-type"/>
</dbReference>
<dbReference type="SUPFAM" id="SSF54292">
    <property type="entry name" value="2Fe-2S ferredoxin-like"/>
    <property type="match status" value="1"/>
</dbReference>
<evidence type="ECO:0000259" key="14">
    <source>
        <dbReference type="PROSITE" id="PS51379"/>
    </source>
</evidence>
<dbReference type="Gene3D" id="1.10.1060.10">
    <property type="entry name" value="Alpha-helical ferredoxin"/>
    <property type="match status" value="1"/>
</dbReference>
<dbReference type="PANTHER" id="PTHR11921">
    <property type="entry name" value="SUCCINATE DEHYDROGENASE IRON-SULFUR PROTEIN"/>
    <property type="match status" value="1"/>
</dbReference>
<dbReference type="InterPro" id="IPR050573">
    <property type="entry name" value="SDH/FRD_Iron-Sulfur"/>
</dbReference>
<dbReference type="GO" id="GO:0006099">
    <property type="term" value="P:tricarboxylic acid cycle"/>
    <property type="evidence" value="ECO:0007669"/>
    <property type="project" value="UniProtKB-KW"/>
</dbReference>
<dbReference type="PROSITE" id="PS00198">
    <property type="entry name" value="4FE4S_FER_1"/>
    <property type="match status" value="1"/>
</dbReference>
<evidence type="ECO:0000256" key="10">
    <source>
        <dbReference type="ARBA" id="ARBA00023291"/>
    </source>
</evidence>
<keyword evidence="10 12" id="KW-0003">3Fe-4S</keyword>
<dbReference type="NCBIfam" id="TIGR00384">
    <property type="entry name" value="dhsB"/>
    <property type="match status" value="1"/>
</dbReference>
<dbReference type="GO" id="GO:0051539">
    <property type="term" value="F:4 iron, 4 sulfur cluster binding"/>
    <property type="evidence" value="ECO:0007669"/>
    <property type="project" value="UniProtKB-KW"/>
</dbReference>
<dbReference type="EMBL" id="RJVA01000009">
    <property type="protein sequence ID" value="ROR03207.1"/>
    <property type="molecule type" value="Genomic_DNA"/>
</dbReference>
<dbReference type="Gene3D" id="3.10.20.30">
    <property type="match status" value="1"/>
</dbReference>
<keyword evidence="16" id="KW-1185">Reference proteome</keyword>
<comment type="subunit">
    <text evidence="11">Part of an enzyme complex containing three subunits: a flavoprotein (frdA), an iron-sulfur protein (frdB), and diheme cytochrome b (frdC).</text>
</comment>
<gene>
    <name evidence="15" type="ORF">EDC27_0469</name>
</gene>
<proteinExistence type="inferred from homology"/>
<dbReference type="Pfam" id="PF13085">
    <property type="entry name" value="Fer2_3"/>
    <property type="match status" value="1"/>
</dbReference>
<dbReference type="GO" id="GO:0008177">
    <property type="term" value="F:succinate dehydrogenase (quinone) activity"/>
    <property type="evidence" value="ECO:0007669"/>
    <property type="project" value="UniProtKB-EC"/>
</dbReference>
<evidence type="ECO:0000256" key="11">
    <source>
        <dbReference type="ARBA" id="ARBA00066269"/>
    </source>
</evidence>
<dbReference type="EC" id="1.3.5.1" evidence="12"/>
<dbReference type="GO" id="GO:0051538">
    <property type="term" value="F:3 iron, 4 sulfur cluster binding"/>
    <property type="evidence" value="ECO:0007669"/>
    <property type="project" value="UniProtKB-KW"/>
</dbReference>
<evidence type="ECO:0000256" key="1">
    <source>
        <dbReference type="ARBA" id="ARBA00004894"/>
    </source>
</evidence>
<comment type="cofactor">
    <cofactor evidence="12">
        <name>[3Fe-4S] cluster</name>
        <dbReference type="ChEBI" id="CHEBI:21137"/>
    </cofactor>
    <text evidence="12">Binds 1 [3Fe-4S] cluster.</text>
</comment>
<evidence type="ECO:0000313" key="16">
    <source>
        <dbReference type="Proteomes" id="UP000276223"/>
    </source>
</evidence>
<feature type="domain" description="2Fe-2S ferredoxin-type" evidence="13">
    <location>
        <begin position="12"/>
        <end position="95"/>
    </location>
</feature>
<keyword evidence="5 12" id="KW-0001">2Fe-2S</keyword>
<dbReference type="PROSITE" id="PS51085">
    <property type="entry name" value="2FE2S_FER_2"/>
    <property type="match status" value="1"/>
</dbReference>
<organism evidence="15 16">
    <name type="scientific">Desulfosoma caldarium</name>
    <dbReference type="NCBI Taxonomy" id="610254"/>
    <lineage>
        <taxon>Bacteria</taxon>
        <taxon>Pseudomonadati</taxon>
        <taxon>Thermodesulfobacteriota</taxon>
        <taxon>Syntrophobacteria</taxon>
        <taxon>Syntrophobacterales</taxon>
        <taxon>Syntrophobacteraceae</taxon>
        <taxon>Desulfosoma</taxon>
    </lineage>
</organism>
<dbReference type="RefSeq" id="WP_123288998.1">
    <property type="nucleotide sequence ID" value="NZ_RJVA01000009.1"/>
</dbReference>
<protein>
    <recommendedName>
        <fullName evidence="12">Fumarate reductase iron-sulfur subunit</fullName>
        <ecNumber evidence="12">1.3.5.1</ecNumber>
    </recommendedName>
</protein>
<dbReference type="InterPro" id="IPR017900">
    <property type="entry name" value="4Fe4S_Fe_S_CS"/>
</dbReference>
<evidence type="ECO:0000256" key="2">
    <source>
        <dbReference type="ARBA" id="ARBA00009433"/>
    </source>
</evidence>
<dbReference type="InterPro" id="IPR025192">
    <property type="entry name" value="Succ_DH/fum_Rdtase_N"/>
</dbReference>
<comment type="catalytic activity">
    <reaction evidence="12">
        <text>a menaquinone + succinate = a menaquinol + fumarate</text>
        <dbReference type="Rhea" id="RHEA:27834"/>
        <dbReference type="Rhea" id="RHEA-COMP:9537"/>
        <dbReference type="Rhea" id="RHEA-COMP:9539"/>
        <dbReference type="ChEBI" id="CHEBI:16374"/>
        <dbReference type="ChEBI" id="CHEBI:18151"/>
        <dbReference type="ChEBI" id="CHEBI:29806"/>
        <dbReference type="ChEBI" id="CHEBI:30031"/>
        <dbReference type="EC" id="1.3.5.1"/>
    </reaction>
</comment>